<sequence length="56" mass="6563">MPDYRKMYFELAAKVEDAVELLVKAQQKGENDYVDESPVITEFRICETPKKTNFHP</sequence>
<comment type="caution">
    <text evidence="1">The sequence shown here is derived from an EMBL/GenBank/DDBJ whole genome shotgun (WGS) entry which is preliminary data.</text>
</comment>
<dbReference type="Proteomes" id="UP000719942">
    <property type="component" value="Unassembled WGS sequence"/>
</dbReference>
<proteinExistence type="predicted"/>
<evidence type="ECO:0000313" key="1">
    <source>
        <dbReference type="EMBL" id="MBW7573063.1"/>
    </source>
</evidence>
<protein>
    <submittedName>
        <fullName evidence="1">Uncharacterized protein</fullName>
    </submittedName>
</protein>
<evidence type="ECO:0000313" key="2">
    <source>
        <dbReference type="Proteomes" id="UP000719942"/>
    </source>
</evidence>
<accession>A0ABS7DP66</accession>
<dbReference type="RefSeq" id="WP_219965464.1">
    <property type="nucleotide sequence ID" value="NZ_JAGFNZ010000003.1"/>
</dbReference>
<keyword evidence="2" id="KW-1185">Reference proteome</keyword>
<organism evidence="1 2">
    <name type="scientific">Caproiciproducens faecalis</name>
    <dbReference type="NCBI Taxonomy" id="2820301"/>
    <lineage>
        <taxon>Bacteria</taxon>
        <taxon>Bacillati</taxon>
        <taxon>Bacillota</taxon>
        <taxon>Clostridia</taxon>
        <taxon>Eubacteriales</taxon>
        <taxon>Acutalibacteraceae</taxon>
        <taxon>Caproiciproducens</taxon>
    </lineage>
</organism>
<name>A0ABS7DP66_9FIRM</name>
<gene>
    <name evidence="1" type="ORF">J5W02_09580</name>
</gene>
<dbReference type="EMBL" id="JAGFNZ010000003">
    <property type="protein sequence ID" value="MBW7573063.1"/>
    <property type="molecule type" value="Genomic_DNA"/>
</dbReference>
<reference evidence="1 2" key="1">
    <citation type="submission" date="2021-03" db="EMBL/GenBank/DDBJ databases">
        <title>Caproiciproducens sp. nov. isolated from feces of cow.</title>
        <authorList>
            <person name="Choi J.-Y."/>
        </authorList>
    </citation>
    <scope>NUCLEOTIDE SEQUENCE [LARGE SCALE GENOMIC DNA]</scope>
    <source>
        <strain evidence="1 2">AGMB10547</strain>
    </source>
</reference>